<evidence type="ECO:0000256" key="2">
    <source>
        <dbReference type="ARBA" id="ARBA00022468"/>
    </source>
</evidence>
<dbReference type="PROSITE" id="PS50003">
    <property type="entry name" value="PH_DOMAIN"/>
    <property type="match status" value="1"/>
</dbReference>
<dbReference type="Gene3D" id="2.30.30.40">
    <property type="entry name" value="SH3 Domains"/>
    <property type="match status" value="1"/>
</dbReference>
<dbReference type="FunFam" id="1.10.555.10:FF:000008">
    <property type="entry name" value="Rho GTPase-activating protein 42"/>
    <property type="match status" value="1"/>
</dbReference>
<evidence type="ECO:0000256" key="3">
    <source>
        <dbReference type="ARBA" id="ARBA00022553"/>
    </source>
</evidence>
<dbReference type="FunFam" id="2.30.29.30:FF:000161">
    <property type="entry name" value="Rho GTPase activating protein 42"/>
    <property type="match status" value="1"/>
</dbReference>
<dbReference type="FunFam" id="1.20.1270.60:FF:000001">
    <property type="entry name" value="Rho GTPase-activating protein 26"/>
    <property type="match status" value="1"/>
</dbReference>
<evidence type="ECO:0000259" key="14">
    <source>
        <dbReference type="PROSITE" id="PS50238"/>
    </source>
</evidence>
<protein>
    <recommendedName>
        <fullName evidence="6">Rho GTPase-activating protein 42</fullName>
    </recommendedName>
    <alternativeName>
        <fullName evidence="7">Rho GTPase-activating protein 10-like</fullName>
    </alternativeName>
    <alternativeName>
        <fullName evidence="8">Rho-type GTPase-activating protein 42</fullName>
    </alternativeName>
</protein>
<evidence type="ECO:0000256" key="8">
    <source>
        <dbReference type="ARBA" id="ARBA00083396"/>
    </source>
</evidence>
<dbReference type="SMART" id="SM00326">
    <property type="entry name" value="SH3"/>
    <property type="match status" value="1"/>
</dbReference>
<dbReference type="PANTHER" id="PTHR12552:SF3">
    <property type="entry name" value="RHO GTPASE-ACTIVATING PROTEIN 42"/>
    <property type="match status" value="1"/>
</dbReference>
<dbReference type="InterPro" id="IPR047225">
    <property type="entry name" value="PH_GRAF"/>
</dbReference>
<dbReference type="Pfam" id="PF00169">
    <property type="entry name" value="PH"/>
    <property type="match status" value="1"/>
</dbReference>
<dbReference type="CDD" id="cd04374">
    <property type="entry name" value="RhoGAP_Graf"/>
    <property type="match status" value="1"/>
</dbReference>
<feature type="compositionally biased region" description="Low complexity" evidence="11">
    <location>
        <begin position="620"/>
        <end position="648"/>
    </location>
</feature>
<gene>
    <name evidence="15" type="primary">Arhgap42</name>
    <name evidence="15" type="ORF">NOTJUL_R13734</name>
</gene>
<dbReference type="SMART" id="SM00233">
    <property type="entry name" value="PH"/>
    <property type="match status" value="1"/>
</dbReference>
<dbReference type="CDD" id="cd07634">
    <property type="entry name" value="BAR_GAP10-like"/>
    <property type="match status" value="1"/>
</dbReference>
<dbReference type="PROSITE" id="PS50238">
    <property type="entry name" value="RHOGAP"/>
    <property type="match status" value="1"/>
</dbReference>
<dbReference type="PROSITE" id="PS50002">
    <property type="entry name" value="SH3"/>
    <property type="match status" value="1"/>
</dbReference>
<evidence type="ECO:0000256" key="4">
    <source>
        <dbReference type="ARBA" id="ARBA00023054"/>
    </source>
</evidence>
<organism evidence="15 16">
    <name type="scientific">Nothocercus julius</name>
    <dbReference type="NCBI Taxonomy" id="2585813"/>
    <lineage>
        <taxon>Eukaryota</taxon>
        <taxon>Metazoa</taxon>
        <taxon>Chordata</taxon>
        <taxon>Craniata</taxon>
        <taxon>Vertebrata</taxon>
        <taxon>Euteleostomi</taxon>
        <taxon>Archelosauria</taxon>
        <taxon>Archosauria</taxon>
        <taxon>Dinosauria</taxon>
        <taxon>Saurischia</taxon>
        <taxon>Theropoda</taxon>
        <taxon>Coelurosauria</taxon>
        <taxon>Aves</taxon>
        <taxon>Palaeognathae</taxon>
        <taxon>Tinamiformes</taxon>
        <taxon>Tinamidae</taxon>
        <taxon>Nothocercus</taxon>
    </lineage>
</organism>
<dbReference type="Proteomes" id="UP000531559">
    <property type="component" value="Unassembled WGS sequence"/>
</dbReference>
<keyword evidence="1 9" id="KW-0728">SH3 domain</keyword>
<proteinExistence type="predicted"/>
<evidence type="ECO:0000256" key="9">
    <source>
        <dbReference type="PROSITE-ProRule" id="PRU00192"/>
    </source>
</evidence>
<name>A0A7K7WA18_9AVES</name>
<evidence type="ECO:0000313" key="16">
    <source>
        <dbReference type="Proteomes" id="UP000531559"/>
    </source>
</evidence>
<feature type="domain" description="PH" evidence="13">
    <location>
        <begin position="265"/>
        <end position="374"/>
    </location>
</feature>
<dbReference type="SUPFAM" id="SSF103657">
    <property type="entry name" value="BAR/IMD domain-like"/>
    <property type="match status" value="1"/>
</dbReference>
<keyword evidence="2" id="KW-0343">GTPase activation</keyword>
<evidence type="ECO:0000256" key="7">
    <source>
        <dbReference type="ARBA" id="ARBA00081471"/>
    </source>
</evidence>
<evidence type="ECO:0000259" key="13">
    <source>
        <dbReference type="PROSITE" id="PS50003"/>
    </source>
</evidence>
<feature type="region of interest" description="Disordered" evidence="11">
    <location>
        <begin position="575"/>
        <end position="594"/>
    </location>
</feature>
<dbReference type="Pfam" id="PF14604">
    <property type="entry name" value="SH3_9"/>
    <property type="match status" value="1"/>
</dbReference>
<dbReference type="PANTHER" id="PTHR12552">
    <property type="entry name" value="OLIGOPHRENIN 1"/>
    <property type="match status" value="1"/>
</dbReference>
<dbReference type="Gene3D" id="1.20.1270.60">
    <property type="entry name" value="Arfaptin homology (AH) domain/BAR domain"/>
    <property type="match status" value="1"/>
</dbReference>
<dbReference type="Gene3D" id="1.10.555.10">
    <property type="entry name" value="Rho GTPase activation protein"/>
    <property type="match status" value="1"/>
</dbReference>
<dbReference type="FunFam" id="2.30.30.40:FF:000114">
    <property type="entry name" value="Rho GTPase activating protein 42"/>
    <property type="match status" value="1"/>
</dbReference>
<feature type="compositionally biased region" description="Low complexity" evidence="11">
    <location>
        <begin position="667"/>
        <end position="686"/>
    </location>
</feature>
<keyword evidence="16" id="KW-1185">Reference proteome</keyword>
<dbReference type="SUPFAM" id="SSF50044">
    <property type="entry name" value="SH3-domain"/>
    <property type="match status" value="1"/>
</dbReference>
<evidence type="ECO:0000256" key="1">
    <source>
        <dbReference type="ARBA" id="ARBA00022443"/>
    </source>
</evidence>
<reference evidence="15 16" key="1">
    <citation type="submission" date="2019-09" db="EMBL/GenBank/DDBJ databases">
        <title>Bird 10,000 Genomes (B10K) Project - Family phase.</title>
        <authorList>
            <person name="Zhang G."/>
        </authorList>
    </citation>
    <scope>NUCLEOTIDE SEQUENCE [LARGE SCALE GENOMIC DNA]</scope>
    <source>
        <strain evidence="15">B10K-MSB-01</strain>
    </source>
</reference>
<evidence type="ECO:0000256" key="6">
    <source>
        <dbReference type="ARBA" id="ARBA00070281"/>
    </source>
</evidence>
<keyword evidence="4 10" id="KW-0175">Coiled coil</keyword>
<feature type="non-terminal residue" evidence="15">
    <location>
        <position position="874"/>
    </location>
</feature>
<keyword evidence="3" id="KW-0597">Phosphoprotein</keyword>
<dbReference type="InterPro" id="IPR011993">
    <property type="entry name" value="PH-like_dom_sf"/>
</dbReference>
<evidence type="ECO:0000259" key="12">
    <source>
        <dbReference type="PROSITE" id="PS50002"/>
    </source>
</evidence>
<dbReference type="GO" id="GO:0005737">
    <property type="term" value="C:cytoplasm"/>
    <property type="evidence" value="ECO:0007669"/>
    <property type="project" value="InterPro"/>
</dbReference>
<dbReference type="Gene3D" id="2.30.29.30">
    <property type="entry name" value="Pleckstrin-homology domain (PH domain)/Phosphotyrosine-binding domain (PTB)"/>
    <property type="match status" value="1"/>
</dbReference>
<feature type="domain" description="Rho-GAP" evidence="14">
    <location>
        <begin position="376"/>
        <end position="572"/>
    </location>
</feature>
<comment type="function">
    <text evidence="5">May influence blood pressure by functioning as a GTPase-activating protein for RHOA in vascular smooth muscle.</text>
</comment>
<feature type="region of interest" description="Disordered" evidence="11">
    <location>
        <begin position="599"/>
        <end position="776"/>
    </location>
</feature>
<feature type="domain" description="SH3" evidence="12">
    <location>
        <begin position="816"/>
        <end position="874"/>
    </location>
</feature>
<dbReference type="InterPro" id="IPR027267">
    <property type="entry name" value="AH/BAR_dom_sf"/>
</dbReference>
<evidence type="ECO:0000313" key="15">
    <source>
        <dbReference type="EMBL" id="NXA50525.1"/>
    </source>
</evidence>
<evidence type="ECO:0000256" key="5">
    <source>
        <dbReference type="ARBA" id="ARBA00056973"/>
    </source>
</evidence>
<dbReference type="InterPro" id="IPR047234">
    <property type="entry name" value="GRAF_fam"/>
</dbReference>
<sequence length="874" mass="98669">MGLPTLEFSDSYLDSPDFRERLKCHEIELERTNKFIKELIKDGSLLIGALRNLSMAVQKFSQSLQDFQFECIGDAETDDEINIAQSLKEFARLLIAVEEERRRLIQNANDVLIAPLEKFRKEQIGAAKDGKKKFDKESEKYYSILEKHLNLSAKKKESHLQDADTQIDREHQNFYEASLEYVFKIQEVQEKKKFEFVEPLLAFLQGLFTFYHEGYELAQEFAPYKQQLQFNLQNTRNNFESTRQEVERLMQRMKAANQDYRPPSQWTMEGYLYVQEKRPLGFTWVKHYCTYEKGTKTFTMCITETKSGGKVNGLVTSPPEIFKLKSCIRRKTDSIDKRFCFDIEVFERPGIITLQAFSESNRKLWLEAMDGKEPIYTLPAIISKKEEMFLNEAGFNFVRKCIHAVETRGITILGLYRIGGVNSKVQKLMNTIFSPKSPPDMDIDMELWDNKTITSGLKNYLRCLSEPLMTFKLHKDFIVAVKSDDQNYRVEAVHALVHKLPEKNREMLDILIKHLVKVSLHSQQNLMTVSNLGVIFGPTLMRAQEETVAAMMNIKFQNIVVEILIEHYEKIFHTAPDPNIPLPQPQSRSGSRRTRAICLSTGSRKPKGRYTPCLADPDSDSYSSSPDSTPMGSVESLSSHSSEQNSTSKCAPSQPRERAGGIPWIASPPSSNGQKSSSLWTTSPESSSKEDATKTDVESDCQSIASVTRPESAPSPTDLAKKGSYGLSGLKRSSASSLRSIPSAEGNKSCSGSIQSLSSIETKDMPKASPNPDLPPKMCRRLRLDTASSNGYQRPGCVVAARAQLFESAGSFKQVSSGRQAKAMYSCKAEHSHELSFPQGAIFSNVYPSVEPGWLKATYEGKTGLVPENYVVFL</sequence>
<feature type="coiled-coil region" evidence="10">
    <location>
        <begin position="225"/>
        <end position="259"/>
    </location>
</feature>
<dbReference type="SUPFAM" id="SSF48350">
    <property type="entry name" value="GTPase activation domain, GAP"/>
    <property type="match status" value="1"/>
</dbReference>
<accession>A0A7K7WA18</accession>
<feature type="non-terminal residue" evidence="15">
    <location>
        <position position="1"/>
    </location>
</feature>
<evidence type="ECO:0000256" key="11">
    <source>
        <dbReference type="SAM" id="MobiDB-lite"/>
    </source>
</evidence>
<comment type="caution">
    <text evidence="15">The sequence shown here is derived from an EMBL/GenBank/DDBJ whole genome shotgun (WGS) entry which is preliminary data.</text>
</comment>
<dbReference type="InterPro" id="IPR001452">
    <property type="entry name" value="SH3_domain"/>
</dbReference>
<dbReference type="OrthoDB" id="3183924at2759"/>
<dbReference type="GO" id="GO:0005096">
    <property type="term" value="F:GTPase activator activity"/>
    <property type="evidence" value="ECO:0007669"/>
    <property type="project" value="UniProtKB-KW"/>
</dbReference>
<dbReference type="AlphaFoldDB" id="A0A7K7WA18"/>
<feature type="compositionally biased region" description="Basic and acidic residues" evidence="11">
    <location>
        <begin position="687"/>
        <end position="697"/>
    </location>
</feature>
<dbReference type="Pfam" id="PF16746">
    <property type="entry name" value="BAR_3"/>
    <property type="match status" value="1"/>
</dbReference>
<dbReference type="InterPro" id="IPR001849">
    <property type="entry name" value="PH_domain"/>
</dbReference>
<dbReference type="SUPFAM" id="SSF50729">
    <property type="entry name" value="PH domain-like"/>
    <property type="match status" value="1"/>
</dbReference>
<dbReference type="InterPro" id="IPR008936">
    <property type="entry name" value="Rho_GTPase_activation_prot"/>
</dbReference>
<dbReference type="SMART" id="SM00324">
    <property type="entry name" value="RhoGAP"/>
    <property type="match status" value="1"/>
</dbReference>
<dbReference type="EMBL" id="VZSV01000083">
    <property type="protein sequence ID" value="NXA50525.1"/>
    <property type="molecule type" value="Genomic_DNA"/>
</dbReference>
<dbReference type="InterPro" id="IPR004148">
    <property type="entry name" value="BAR_dom"/>
</dbReference>
<dbReference type="InterPro" id="IPR000198">
    <property type="entry name" value="RhoGAP_dom"/>
</dbReference>
<dbReference type="CDD" id="cd01249">
    <property type="entry name" value="BAR-PH_GRAF_family"/>
    <property type="match status" value="1"/>
</dbReference>
<feature type="compositionally biased region" description="Low complexity" evidence="11">
    <location>
        <begin position="727"/>
        <end position="759"/>
    </location>
</feature>
<dbReference type="InterPro" id="IPR036028">
    <property type="entry name" value="SH3-like_dom_sf"/>
</dbReference>
<dbReference type="GO" id="GO:0007165">
    <property type="term" value="P:signal transduction"/>
    <property type="evidence" value="ECO:0007669"/>
    <property type="project" value="InterPro"/>
</dbReference>
<evidence type="ECO:0000256" key="10">
    <source>
        <dbReference type="SAM" id="Coils"/>
    </source>
</evidence>
<dbReference type="CDD" id="cd12066">
    <property type="entry name" value="SH3_GRAF3"/>
    <property type="match status" value="1"/>
</dbReference>
<dbReference type="Pfam" id="PF00620">
    <property type="entry name" value="RhoGAP"/>
    <property type="match status" value="1"/>
</dbReference>